<comment type="caution">
    <text evidence="8">The sequence shown here is derived from an EMBL/GenBank/DDBJ whole genome shotgun (WGS) entry which is preliminary data.</text>
</comment>
<feature type="transmembrane region" description="Helical" evidence="6">
    <location>
        <begin position="47"/>
        <end position="70"/>
    </location>
</feature>
<evidence type="ECO:0000256" key="3">
    <source>
        <dbReference type="ARBA" id="ARBA00022692"/>
    </source>
</evidence>
<evidence type="ECO:0000256" key="4">
    <source>
        <dbReference type="ARBA" id="ARBA00022989"/>
    </source>
</evidence>
<feature type="transmembrane region" description="Helical" evidence="6">
    <location>
        <begin position="113"/>
        <end position="132"/>
    </location>
</feature>
<dbReference type="PANTHER" id="PTHR23502:SF51">
    <property type="entry name" value="QUINIDINE RESISTANCE PROTEIN 1-RELATED"/>
    <property type="match status" value="1"/>
</dbReference>
<feature type="transmembrane region" description="Helical" evidence="6">
    <location>
        <begin position="144"/>
        <end position="161"/>
    </location>
</feature>
<dbReference type="InterPro" id="IPR020846">
    <property type="entry name" value="MFS_dom"/>
</dbReference>
<gene>
    <name evidence="8" type="ORF">OC846_000571</name>
</gene>
<dbReference type="EMBL" id="JAPDMZ010000006">
    <property type="protein sequence ID" value="KAK0557352.1"/>
    <property type="molecule type" value="Genomic_DNA"/>
</dbReference>
<protein>
    <recommendedName>
        <fullName evidence="7">Major facilitator superfamily (MFS) profile domain-containing protein</fullName>
    </recommendedName>
</protein>
<evidence type="ECO:0000256" key="1">
    <source>
        <dbReference type="ARBA" id="ARBA00004141"/>
    </source>
</evidence>
<comment type="subcellular location">
    <subcellularLocation>
        <location evidence="1">Membrane</location>
        <topology evidence="1">Multi-pass membrane protein</topology>
    </subcellularLocation>
</comment>
<feature type="domain" description="Major facilitator superfamily (MFS) profile" evidence="7">
    <location>
        <begin position="48"/>
        <end position="164"/>
    </location>
</feature>
<dbReference type="Proteomes" id="UP001176517">
    <property type="component" value="Unassembled WGS sequence"/>
</dbReference>
<keyword evidence="5 6" id="KW-0472">Membrane</keyword>
<evidence type="ECO:0000259" key="7">
    <source>
        <dbReference type="PROSITE" id="PS50850"/>
    </source>
</evidence>
<keyword evidence="2" id="KW-0813">Transport</keyword>
<sequence length="164" mass="16988">MALVAPALKAEVDVETTPSAEKTSAAVQPVNAVDEPDNVFSPARTTLIITIASLTSLVSPFTASIVLPALPAIATDLGVTVGRVNLSVFIFMVGQGISPLFLTGSDALGRRTIYMICFLLYSSANIGLANLPNRDFAGLMVLRFMQACGSASMIALGAGVVNDV</sequence>
<feature type="transmembrane region" description="Helical" evidence="6">
    <location>
        <begin position="82"/>
        <end position="101"/>
    </location>
</feature>
<reference evidence="8" key="1">
    <citation type="journal article" date="2023" name="PhytoFront">
        <title>Draft Genome Resources of Seven Strains of Tilletia horrida, Causal Agent of Kernel Smut of Rice.</title>
        <authorList>
            <person name="Khanal S."/>
            <person name="Antony Babu S."/>
            <person name="Zhou X.G."/>
        </authorList>
    </citation>
    <scope>NUCLEOTIDE SEQUENCE</scope>
    <source>
        <strain evidence="8">TX6</strain>
    </source>
</reference>
<proteinExistence type="predicted"/>
<dbReference type="InterPro" id="IPR011701">
    <property type="entry name" value="MFS"/>
</dbReference>
<evidence type="ECO:0000313" key="8">
    <source>
        <dbReference type="EMBL" id="KAK0557352.1"/>
    </source>
</evidence>
<dbReference type="PANTHER" id="PTHR23502">
    <property type="entry name" value="MAJOR FACILITATOR SUPERFAMILY"/>
    <property type="match status" value="1"/>
</dbReference>
<evidence type="ECO:0000256" key="5">
    <source>
        <dbReference type="ARBA" id="ARBA00023136"/>
    </source>
</evidence>
<dbReference type="Pfam" id="PF07690">
    <property type="entry name" value="MFS_1"/>
    <property type="match status" value="1"/>
</dbReference>
<keyword evidence="3 6" id="KW-0812">Transmembrane</keyword>
<dbReference type="SUPFAM" id="SSF103473">
    <property type="entry name" value="MFS general substrate transporter"/>
    <property type="match status" value="1"/>
</dbReference>
<accession>A0AAN6GVR8</accession>
<evidence type="ECO:0000313" key="9">
    <source>
        <dbReference type="Proteomes" id="UP001176517"/>
    </source>
</evidence>
<dbReference type="InterPro" id="IPR036259">
    <property type="entry name" value="MFS_trans_sf"/>
</dbReference>
<dbReference type="PROSITE" id="PS50850">
    <property type="entry name" value="MFS"/>
    <property type="match status" value="1"/>
</dbReference>
<keyword evidence="4 6" id="KW-1133">Transmembrane helix</keyword>
<organism evidence="8 9">
    <name type="scientific">Tilletia horrida</name>
    <dbReference type="NCBI Taxonomy" id="155126"/>
    <lineage>
        <taxon>Eukaryota</taxon>
        <taxon>Fungi</taxon>
        <taxon>Dikarya</taxon>
        <taxon>Basidiomycota</taxon>
        <taxon>Ustilaginomycotina</taxon>
        <taxon>Exobasidiomycetes</taxon>
        <taxon>Tilletiales</taxon>
        <taxon>Tilletiaceae</taxon>
        <taxon>Tilletia</taxon>
    </lineage>
</organism>
<keyword evidence="9" id="KW-1185">Reference proteome</keyword>
<dbReference type="GO" id="GO:0022857">
    <property type="term" value="F:transmembrane transporter activity"/>
    <property type="evidence" value="ECO:0007669"/>
    <property type="project" value="InterPro"/>
</dbReference>
<dbReference type="Gene3D" id="1.20.1720.10">
    <property type="entry name" value="Multidrug resistance protein D"/>
    <property type="match status" value="1"/>
</dbReference>
<dbReference type="GO" id="GO:0005886">
    <property type="term" value="C:plasma membrane"/>
    <property type="evidence" value="ECO:0007669"/>
    <property type="project" value="TreeGrafter"/>
</dbReference>
<evidence type="ECO:0000256" key="6">
    <source>
        <dbReference type="SAM" id="Phobius"/>
    </source>
</evidence>
<name>A0AAN6GVR8_9BASI</name>
<dbReference type="AlphaFoldDB" id="A0AAN6GVR8"/>
<evidence type="ECO:0000256" key="2">
    <source>
        <dbReference type="ARBA" id="ARBA00022448"/>
    </source>
</evidence>